<accession>A0A8S5MFB5</accession>
<organism evidence="1">
    <name type="scientific">virus sp. ctK6s94</name>
    <dbReference type="NCBI Taxonomy" id="2826798"/>
    <lineage>
        <taxon>Viruses</taxon>
    </lineage>
</organism>
<dbReference type="EMBL" id="BK014891">
    <property type="protein sequence ID" value="DAD80914.1"/>
    <property type="molecule type" value="Genomic_DNA"/>
</dbReference>
<evidence type="ECO:0000313" key="1">
    <source>
        <dbReference type="EMBL" id="DAD80914.1"/>
    </source>
</evidence>
<sequence length="397" mass="45765">MDLWAKELMYVNLRKEAILHPNLPQSEINRIELEKCKIPVQVKTKRILWAQKGAYYIESHGNWKILYVSEGGKIHAYTSNTFDEELNDGKIKFTGREARKEIETAFRIQYKHTIRKSFGTYNGLHDWAPKPIYYLNKTFAGYKMKNTTIADFSSMYPFCAMGKLPDAHTAKLVEGLVDPSEEWPVCFRGDGSTAEYKKFDTRDFRGEEIYSGCLSQMEKNFLAGSEMNPNYTILMKYADEILDPIIEPLYMAKSFKGDLKAKHTLNAFIGTFGSTVKGFPKMDHVRNVILGRANKMHYDAFCKLKKAKANILEMVVDSFIFTGGKENDIWKFVTREKKIGALLAKYENVTFLTTEKINQYVVYGKDGSVIDCKHGAMQIDDEEFARDIKLYIKKEFK</sequence>
<dbReference type="InterPro" id="IPR043502">
    <property type="entry name" value="DNA/RNA_pol_sf"/>
</dbReference>
<reference evidence="1" key="1">
    <citation type="journal article" date="2021" name="Proc. Natl. Acad. Sci. U.S.A.">
        <title>A Catalog of Tens of Thousands of Viruses from Human Metagenomes Reveals Hidden Associations with Chronic Diseases.</title>
        <authorList>
            <person name="Tisza M.J."/>
            <person name="Buck C.B."/>
        </authorList>
    </citation>
    <scope>NUCLEOTIDE SEQUENCE</scope>
    <source>
        <strain evidence="1">CtK6s94</strain>
    </source>
</reference>
<name>A0A8S5MFB5_9VIRU</name>
<protein>
    <submittedName>
        <fullName evidence="1">Uncharacterized protein</fullName>
    </submittedName>
</protein>
<dbReference type="SUPFAM" id="SSF56672">
    <property type="entry name" value="DNA/RNA polymerases"/>
    <property type="match status" value="1"/>
</dbReference>
<proteinExistence type="predicted"/>